<dbReference type="Proteomes" id="UP001084197">
    <property type="component" value="Unassembled WGS sequence"/>
</dbReference>
<dbReference type="SMART" id="SM00283">
    <property type="entry name" value="MA"/>
    <property type="match status" value="1"/>
</dbReference>
<dbReference type="Pfam" id="PF00672">
    <property type="entry name" value="HAMP"/>
    <property type="match status" value="1"/>
</dbReference>
<evidence type="ECO:0000313" key="10">
    <source>
        <dbReference type="EMBL" id="MCZ0703792.1"/>
    </source>
</evidence>
<protein>
    <submittedName>
        <fullName evidence="10">Methyl-accepting chemotaxis protein</fullName>
    </submittedName>
</protein>
<dbReference type="EMBL" id="JAPRAT010000022">
    <property type="protein sequence ID" value="MCZ0703792.1"/>
    <property type="molecule type" value="Genomic_DNA"/>
</dbReference>
<dbReference type="PANTHER" id="PTHR32089:SF112">
    <property type="entry name" value="LYSOZYME-LIKE PROTEIN-RELATED"/>
    <property type="match status" value="1"/>
</dbReference>
<keyword evidence="7" id="KW-1133">Transmembrane helix</keyword>
<dbReference type="Pfam" id="PF00015">
    <property type="entry name" value="MCPsignal"/>
    <property type="match status" value="1"/>
</dbReference>
<feature type="domain" description="HAMP" evidence="9">
    <location>
        <begin position="207"/>
        <end position="260"/>
    </location>
</feature>
<keyword evidence="11" id="KW-1185">Reference proteome</keyword>
<evidence type="ECO:0000256" key="5">
    <source>
        <dbReference type="ARBA" id="ARBA00029447"/>
    </source>
</evidence>
<keyword evidence="7" id="KW-0812">Transmembrane</keyword>
<evidence type="ECO:0000256" key="7">
    <source>
        <dbReference type="SAM" id="Phobius"/>
    </source>
</evidence>
<gene>
    <name evidence="10" type="ORF">OWO01_11220</name>
</gene>
<keyword evidence="4 6" id="KW-0807">Transducer</keyword>
<dbReference type="RefSeq" id="WP_268780557.1">
    <property type="nucleotide sequence ID" value="NZ_JAPRAT010000022.1"/>
</dbReference>
<feature type="transmembrane region" description="Helical" evidence="7">
    <location>
        <begin position="6"/>
        <end position="27"/>
    </location>
</feature>
<dbReference type="Gene3D" id="1.10.287.950">
    <property type="entry name" value="Methyl-accepting chemotaxis protein"/>
    <property type="match status" value="1"/>
</dbReference>
<evidence type="ECO:0000259" key="8">
    <source>
        <dbReference type="PROSITE" id="PS50111"/>
    </source>
</evidence>
<reference evidence="10" key="1">
    <citation type="submission" date="2022-11" db="EMBL/GenBank/DDBJ databases">
        <title>WGS of Natronobacillus azotifigens 24KS-1, an anaerobic diazotrophic haloalkaliphile from soda-rich habitats.</title>
        <authorList>
            <person name="Sorokin D.Y."/>
            <person name="Merkel A.Y."/>
        </authorList>
    </citation>
    <scope>NUCLEOTIDE SEQUENCE</scope>
    <source>
        <strain evidence="10">24KS-1</strain>
    </source>
</reference>
<comment type="similarity">
    <text evidence="5">Belongs to the methyl-accepting chemotaxis (MCP) protein family.</text>
</comment>
<dbReference type="CDD" id="cd06225">
    <property type="entry name" value="HAMP"/>
    <property type="match status" value="1"/>
</dbReference>
<dbReference type="SMART" id="SM00304">
    <property type="entry name" value="HAMP"/>
    <property type="match status" value="1"/>
</dbReference>
<sequence length="566" mass="61790">MKISVTQKITAIVTIIVFLSISVLAIINYRSSYRQVLQAAGVELTGCANITTGIIDPDALLQLANGNDTYLAQIEEEIEWTINLKEIFETHYILSLEGEVLAADSHLKEQGISSGDFFPLDDEAIHHIMQGHSYYTDVYEFGGMSRVTGYAPIFRDHNPQNEVIAINAIDFEGSIVTDRTWEMTKPTIIISLLLPFLAAIITIIFVRSIIKPIKPISKQVNQVADGKLNLEPLNIKSKDELGRLSTDTNQMVSKLRQVIQHVASTAQQIAATSEQLFASAEDTNASTDRVNKAIQEVASGVDEQSEYTHRANQNLTTIASQIDTITTQIKDATSASNHADQLSQSGSKIVGQTIEQINQIRDNTADISTITNSLNNKAKKIDQIVSLITSISEQTNLLALNASIEAARAGEHGKGFSVVAEEVRKLASETGSATEQVASLIGEIQQEAQQSVDITAKGQSTVESGIDYMNQTNEAFTTISATTSDTSKQLNTLSKDFVTIIEQMKNIVAEVDEITSIAEKSVSNTEQIANSGKEQKAMMQDITQASKELATIADQLQENIEMFDIC</sequence>
<keyword evidence="3 7" id="KW-0472">Membrane</keyword>
<dbReference type="GO" id="GO:0007165">
    <property type="term" value="P:signal transduction"/>
    <property type="evidence" value="ECO:0007669"/>
    <property type="project" value="UniProtKB-KW"/>
</dbReference>
<evidence type="ECO:0000259" key="9">
    <source>
        <dbReference type="PROSITE" id="PS50885"/>
    </source>
</evidence>
<dbReference type="PROSITE" id="PS50111">
    <property type="entry name" value="CHEMOTAXIS_TRANSDUC_2"/>
    <property type="match status" value="1"/>
</dbReference>
<dbReference type="SUPFAM" id="SSF58104">
    <property type="entry name" value="Methyl-accepting chemotaxis protein (MCP) signaling domain"/>
    <property type="match status" value="1"/>
</dbReference>
<dbReference type="PANTHER" id="PTHR32089">
    <property type="entry name" value="METHYL-ACCEPTING CHEMOTAXIS PROTEIN MCPB"/>
    <property type="match status" value="1"/>
</dbReference>
<evidence type="ECO:0000256" key="2">
    <source>
        <dbReference type="ARBA" id="ARBA00022475"/>
    </source>
</evidence>
<dbReference type="CDD" id="cd11386">
    <property type="entry name" value="MCP_signal"/>
    <property type="match status" value="1"/>
</dbReference>
<comment type="caution">
    <text evidence="10">The sequence shown here is derived from an EMBL/GenBank/DDBJ whole genome shotgun (WGS) entry which is preliminary data.</text>
</comment>
<evidence type="ECO:0000256" key="4">
    <source>
        <dbReference type="ARBA" id="ARBA00023224"/>
    </source>
</evidence>
<name>A0A9J6RDP5_9BACI</name>
<keyword evidence="2" id="KW-1003">Cell membrane</keyword>
<accession>A0A9J6RDP5</accession>
<dbReference type="AlphaFoldDB" id="A0A9J6RDP5"/>
<evidence type="ECO:0000256" key="1">
    <source>
        <dbReference type="ARBA" id="ARBA00004236"/>
    </source>
</evidence>
<dbReference type="Gene3D" id="6.10.340.10">
    <property type="match status" value="1"/>
</dbReference>
<evidence type="ECO:0000256" key="6">
    <source>
        <dbReference type="PROSITE-ProRule" id="PRU00284"/>
    </source>
</evidence>
<feature type="transmembrane region" description="Helical" evidence="7">
    <location>
        <begin position="188"/>
        <end position="210"/>
    </location>
</feature>
<feature type="domain" description="Methyl-accepting transducer" evidence="8">
    <location>
        <begin position="279"/>
        <end position="529"/>
    </location>
</feature>
<dbReference type="GO" id="GO:0005886">
    <property type="term" value="C:plasma membrane"/>
    <property type="evidence" value="ECO:0007669"/>
    <property type="project" value="UniProtKB-SubCell"/>
</dbReference>
<organism evidence="10 11">
    <name type="scientific">Natronobacillus azotifigens</name>
    <dbReference type="NCBI Taxonomy" id="472978"/>
    <lineage>
        <taxon>Bacteria</taxon>
        <taxon>Bacillati</taxon>
        <taxon>Bacillota</taxon>
        <taxon>Bacilli</taxon>
        <taxon>Bacillales</taxon>
        <taxon>Bacillaceae</taxon>
        <taxon>Natronobacillus</taxon>
    </lineage>
</organism>
<evidence type="ECO:0000313" key="11">
    <source>
        <dbReference type="Proteomes" id="UP001084197"/>
    </source>
</evidence>
<comment type="subcellular location">
    <subcellularLocation>
        <location evidence="1">Cell membrane</location>
    </subcellularLocation>
</comment>
<dbReference type="PROSITE" id="PS50885">
    <property type="entry name" value="HAMP"/>
    <property type="match status" value="1"/>
</dbReference>
<proteinExistence type="inferred from homology"/>
<evidence type="ECO:0000256" key="3">
    <source>
        <dbReference type="ARBA" id="ARBA00023136"/>
    </source>
</evidence>
<dbReference type="InterPro" id="IPR004089">
    <property type="entry name" value="MCPsignal_dom"/>
</dbReference>
<dbReference type="InterPro" id="IPR003660">
    <property type="entry name" value="HAMP_dom"/>
</dbReference>